<dbReference type="OrthoDB" id="9780765at2"/>
<accession>A0A4Z0LZB1</accession>
<dbReference type="RefSeq" id="WP_135444798.1">
    <property type="nucleotide sequence ID" value="NZ_SRLE01000009.1"/>
</dbReference>
<feature type="active site" description="Proton donor" evidence="4">
    <location>
        <position position="308"/>
    </location>
</feature>
<reference evidence="6 7" key="1">
    <citation type="submission" date="2019-04" db="EMBL/GenBank/DDBJ databases">
        <title>Taxonomy of novel Haliea sp. from mangrove soil of West Coast of India.</title>
        <authorList>
            <person name="Verma A."/>
            <person name="Kumar P."/>
            <person name="Krishnamurthi S."/>
        </authorList>
    </citation>
    <scope>NUCLEOTIDE SEQUENCE [LARGE SCALE GENOMIC DNA]</scope>
    <source>
        <strain evidence="6 7">SAOS-164</strain>
    </source>
</reference>
<dbReference type="Gene3D" id="3.40.50.1820">
    <property type="entry name" value="alpha/beta hydrolase"/>
    <property type="match status" value="1"/>
</dbReference>
<keyword evidence="7" id="KW-1185">Reference proteome</keyword>
<dbReference type="Pfam" id="PF06441">
    <property type="entry name" value="EHN"/>
    <property type="match status" value="1"/>
</dbReference>
<feature type="active site" description="Nucleophile" evidence="4">
    <location>
        <position position="178"/>
    </location>
</feature>
<sequence>MQPTPFTLDVPQAQLDDLHARLDATRWPDDLDNADWRYGVEAGWLREMVQYWRAEYDWRATERRINALPNYRVEIDGNPLHFVHLRGKGPAPTPLLLIHGWPWTFMDFEAVIGPLTDPASHGGDPVDAFDLVIPSLPGHGLSMPLAHSGLDVPAHAALFSKLMTKVLGYTGFGVAGGDWGAAISHLIAHHFPQQVTGLLASIPYYPGLDLNTLAAQDYAADEQWMLERSSTITPQVISHFVVQSNEPQTLAYALADSPVGTAAWLWARRRAWSDCDGDVLAAFDRDFLCTQASLYWLNGSIATSLRTYCEHARAGGLPFRPLHQRTPVIDTPCGYLVAPREVMLIPRAPVARNTNLQRWTCLPRGGHFSFAEAPELWTQELRDFFRPLRSAS</sequence>
<feature type="domain" description="Epoxide hydrolase N-terminal" evidence="5">
    <location>
        <begin position="4"/>
        <end position="108"/>
    </location>
</feature>
<dbReference type="Proteomes" id="UP000298050">
    <property type="component" value="Unassembled WGS sequence"/>
</dbReference>
<dbReference type="PIRSF" id="PIRSF001112">
    <property type="entry name" value="Epoxide_hydrolase"/>
    <property type="match status" value="1"/>
</dbReference>
<organism evidence="6 7">
    <name type="scientific">Mangrovimicrobium sediminis</name>
    <dbReference type="NCBI Taxonomy" id="2562682"/>
    <lineage>
        <taxon>Bacteria</taxon>
        <taxon>Pseudomonadati</taxon>
        <taxon>Pseudomonadota</taxon>
        <taxon>Gammaproteobacteria</taxon>
        <taxon>Cellvibrionales</taxon>
        <taxon>Halieaceae</taxon>
        <taxon>Mangrovimicrobium</taxon>
    </lineage>
</organism>
<evidence type="ECO:0000256" key="4">
    <source>
        <dbReference type="PIRSR" id="PIRSR001112-1"/>
    </source>
</evidence>
<comment type="caution">
    <text evidence="6">The sequence shown here is derived from an EMBL/GenBank/DDBJ whole genome shotgun (WGS) entry which is preliminary data.</text>
</comment>
<dbReference type="InterPro" id="IPR016292">
    <property type="entry name" value="Epoxide_hydrolase"/>
</dbReference>
<keyword evidence="2" id="KW-0058">Aromatic hydrocarbons catabolism</keyword>
<dbReference type="PANTHER" id="PTHR21661:SF35">
    <property type="entry name" value="EPOXIDE HYDROLASE"/>
    <property type="match status" value="1"/>
</dbReference>
<feature type="active site" description="Proton acceptor" evidence="4">
    <location>
        <position position="367"/>
    </location>
</feature>
<dbReference type="PRINTS" id="PR00412">
    <property type="entry name" value="EPOXHYDRLASE"/>
</dbReference>
<dbReference type="GO" id="GO:0097176">
    <property type="term" value="P:epoxide metabolic process"/>
    <property type="evidence" value="ECO:0007669"/>
    <property type="project" value="TreeGrafter"/>
</dbReference>
<dbReference type="AlphaFoldDB" id="A0A4Z0LZB1"/>
<evidence type="ECO:0000259" key="5">
    <source>
        <dbReference type="Pfam" id="PF06441"/>
    </source>
</evidence>
<keyword evidence="3 6" id="KW-0378">Hydrolase</keyword>
<evidence type="ECO:0000313" key="6">
    <source>
        <dbReference type="EMBL" id="TGD72564.1"/>
    </source>
</evidence>
<dbReference type="SUPFAM" id="SSF53474">
    <property type="entry name" value="alpha/beta-Hydrolases"/>
    <property type="match status" value="1"/>
</dbReference>
<dbReference type="EMBL" id="SRLE01000009">
    <property type="protein sequence ID" value="TGD72564.1"/>
    <property type="molecule type" value="Genomic_DNA"/>
</dbReference>
<dbReference type="GO" id="GO:0004301">
    <property type="term" value="F:epoxide hydrolase activity"/>
    <property type="evidence" value="ECO:0007669"/>
    <property type="project" value="TreeGrafter"/>
</dbReference>
<dbReference type="InterPro" id="IPR000639">
    <property type="entry name" value="Epox_hydrolase-like"/>
</dbReference>
<evidence type="ECO:0000313" key="7">
    <source>
        <dbReference type="Proteomes" id="UP000298050"/>
    </source>
</evidence>
<dbReference type="InterPro" id="IPR029058">
    <property type="entry name" value="AB_hydrolase_fold"/>
</dbReference>
<dbReference type="PANTHER" id="PTHR21661">
    <property type="entry name" value="EPOXIDE HYDROLASE 1-RELATED"/>
    <property type="match status" value="1"/>
</dbReference>
<evidence type="ECO:0000256" key="2">
    <source>
        <dbReference type="ARBA" id="ARBA00022797"/>
    </source>
</evidence>
<name>A0A4Z0LZB1_9GAMM</name>
<evidence type="ECO:0000256" key="3">
    <source>
        <dbReference type="ARBA" id="ARBA00022801"/>
    </source>
</evidence>
<comment type="similarity">
    <text evidence="1">Belongs to the peptidase S33 family.</text>
</comment>
<dbReference type="InterPro" id="IPR010497">
    <property type="entry name" value="Epoxide_hydro_N"/>
</dbReference>
<proteinExistence type="inferred from homology"/>
<evidence type="ECO:0000256" key="1">
    <source>
        <dbReference type="ARBA" id="ARBA00010088"/>
    </source>
</evidence>
<protein>
    <submittedName>
        <fullName evidence="6">Epoxide hydrolase</fullName>
    </submittedName>
</protein>
<gene>
    <name evidence="6" type="ORF">E4634_13645</name>
</gene>